<dbReference type="EMBL" id="JARFYM010000025">
    <property type="protein sequence ID" value="MDL2402103.1"/>
    <property type="molecule type" value="Genomic_DNA"/>
</dbReference>
<comment type="subcellular location">
    <subcellularLocation>
        <location evidence="1 7">Cell membrane</location>
        <topology evidence="1 7">Multi-pass membrane protein</topology>
    </subcellularLocation>
</comment>
<dbReference type="Proteomes" id="UP001172645">
    <property type="component" value="Unassembled WGS sequence"/>
</dbReference>
<evidence type="ECO:0000313" key="10">
    <source>
        <dbReference type="Proteomes" id="UP001172645"/>
    </source>
</evidence>
<evidence type="ECO:0000256" key="3">
    <source>
        <dbReference type="ARBA" id="ARBA00022475"/>
    </source>
</evidence>
<proteinExistence type="inferred from homology"/>
<evidence type="ECO:0000259" key="8">
    <source>
        <dbReference type="PROSITE" id="PS50928"/>
    </source>
</evidence>
<feature type="transmembrane region" description="Helical" evidence="7">
    <location>
        <begin position="111"/>
        <end position="138"/>
    </location>
</feature>
<keyword evidence="3" id="KW-1003">Cell membrane</keyword>
<keyword evidence="2 7" id="KW-0813">Transport</keyword>
<dbReference type="PANTHER" id="PTHR43005">
    <property type="entry name" value="BLR7065 PROTEIN"/>
    <property type="match status" value="1"/>
</dbReference>
<protein>
    <submittedName>
        <fullName evidence="9">ABC transporter permease subunit</fullName>
    </submittedName>
</protein>
<evidence type="ECO:0000256" key="7">
    <source>
        <dbReference type="RuleBase" id="RU363032"/>
    </source>
</evidence>
<gene>
    <name evidence="9" type="ORF">PY649_24670</name>
</gene>
<dbReference type="PANTHER" id="PTHR43005:SF1">
    <property type="entry name" value="SPERMIDINE_PUTRESCINE TRANSPORT SYSTEM PERMEASE PROTEIN"/>
    <property type="match status" value="1"/>
</dbReference>
<feature type="transmembrane region" description="Helical" evidence="7">
    <location>
        <begin position="23"/>
        <end position="45"/>
    </location>
</feature>
<dbReference type="InterPro" id="IPR000515">
    <property type="entry name" value="MetI-like"/>
</dbReference>
<evidence type="ECO:0000313" key="9">
    <source>
        <dbReference type="EMBL" id="MDL2402103.1"/>
    </source>
</evidence>
<comment type="similarity">
    <text evidence="7">Belongs to the binding-protein-dependent transport system permease family.</text>
</comment>
<reference evidence="9" key="1">
    <citation type="submission" date="2023-06" db="EMBL/GenBank/DDBJ databases">
        <title>Phylogenetic Diversity of Rhizobium strains.</title>
        <authorList>
            <person name="Moura F.T."/>
            <person name="Helene L.C.F."/>
            <person name="Hungria M."/>
        </authorList>
    </citation>
    <scope>NUCLEOTIDE SEQUENCE</scope>
    <source>
        <strain evidence="9">CCGE526</strain>
    </source>
</reference>
<feature type="transmembrane region" description="Helical" evidence="7">
    <location>
        <begin position="216"/>
        <end position="241"/>
    </location>
</feature>
<feature type="transmembrane region" description="Helical" evidence="7">
    <location>
        <begin position="166"/>
        <end position="187"/>
    </location>
</feature>
<name>A0ABT7K0H4_9HYPH</name>
<dbReference type="Gene3D" id="1.10.3720.10">
    <property type="entry name" value="MetI-like"/>
    <property type="match status" value="1"/>
</dbReference>
<keyword evidence="10" id="KW-1185">Reference proteome</keyword>
<dbReference type="SUPFAM" id="SSF161098">
    <property type="entry name" value="MetI-like"/>
    <property type="match status" value="1"/>
</dbReference>
<feature type="domain" description="ABC transmembrane type-1" evidence="8">
    <location>
        <begin position="79"/>
        <end position="284"/>
    </location>
</feature>
<dbReference type="PROSITE" id="PS50928">
    <property type="entry name" value="ABC_TM1"/>
    <property type="match status" value="1"/>
</dbReference>
<keyword evidence="4 7" id="KW-0812">Transmembrane</keyword>
<evidence type="ECO:0000256" key="4">
    <source>
        <dbReference type="ARBA" id="ARBA00022692"/>
    </source>
</evidence>
<evidence type="ECO:0000256" key="1">
    <source>
        <dbReference type="ARBA" id="ARBA00004651"/>
    </source>
</evidence>
<dbReference type="RefSeq" id="WP_285871450.1">
    <property type="nucleotide sequence ID" value="NZ_JARFYM010000025.1"/>
</dbReference>
<feature type="transmembrane region" description="Helical" evidence="7">
    <location>
        <begin position="270"/>
        <end position="289"/>
    </location>
</feature>
<keyword evidence="6 7" id="KW-0472">Membrane</keyword>
<comment type="caution">
    <text evidence="9">The sequence shown here is derived from an EMBL/GenBank/DDBJ whole genome shotgun (WGS) entry which is preliminary data.</text>
</comment>
<keyword evidence="5 7" id="KW-1133">Transmembrane helix</keyword>
<evidence type="ECO:0000256" key="2">
    <source>
        <dbReference type="ARBA" id="ARBA00022448"/>
    </source>
</evidence>
<feature type="transmembrane region" description="Helical" evidence="7">
    <location>
        <begin position="79"/>
        <end position="104"/>
    </location>
</feature>
<evidence type="ECO:0000256" key="5">
    <source>
        <dbReference type="ARBA" id="ARBA00022989"/>
    </source>
</evidence>
<accession>A0ABT7K0H4</accession>
<dbReference type="Pfam" id="PF00528">
    <property type="entry name" value="BPD_transp_1"/>
    <property type="match status" value="1"/>
</dbReference>
<dbReference type="CDD" id="cd06261">
    <property type="entry name" value="TM_PBP2"/>
    <property type="match status" value="1"/>
</dbReference>
<dbReference type="InterPro" id="IPR035906">
    <property type="entry name" value="MetI-like_sf"/>
</dbReference>
<evidence type="ECO:0000256" key="6">
    <source>
        <dbReference type="ARBA" id="ARBA00023136"/>
    </source>
</evidence>
<organism evidence="9 10">
    <name type="scientific">Rhizobium mayense</name>
    <dbReference type="NCBI Taxonomy" id="1312184"/>
    <lineage>
        <taxon>Bacteria</taxon>
        <taxon>Pseudomonadati</taxon>
        <taxon>Pseudomonadota</taxon>
        <taxon>Alphaproteobacteria</taxon>
        <taxon>Hyphomicrobiales</taxon>
        <taxon>Rhizobiaceae</taxon>
        <taxon>Rhizobium/Agrobacterium group</taxon>
        <taxon>Rhizobium</taxon>
    </lineage>
</organism>
<sequence>MTAGISEITTVPRRKRASRGGGGTLGLALVAPAFGLMILLVLLPASRSLLGTIFPDQAGEPSLKNYEAFFSDARSASNLLFTVQVSVITLAILLTIGLIIALYLRFSQSRFIGAIQIIALFPLFVPGIVISFALIRFIGPTGLLPTTLRALGISGYRTPYLHPSGAIIGLVWENIPLTIMLLTAGLAQISNSSIEAARDVGAGWLRILSQIILPQIIRSIVVAASLNFLGIFGSFTVPYILGPAAPQMMSIFMQNTFSERHDSGVAETQAAVTFLVCLVIGVIYTLCVFRDTARDGKARQ</sequence>